<name>A0A927HAL3_9BACI</name>
<comment type="caution">
    <text evidence="1">The sequence shown here is derived from an EMBL/GenBank/DDBJ whole genome shotgun (WGS) entry which is preliminary data.</text>
</comment>
<keyword evidence="2" id="KW-1185">Reference proteome</keyword>
<protein>
    <submittedName>
        <fullName evidence="1">Uncharacterized protein</fullName>
    </submittedName>
</protein>
<gene>
    <name evidence="1" type="ORF">IEO70_04260</name>
</gene>
<dbReference type="RefSeq" id="WP_190997119.1">
    <property type="nucleotide sequence ID" value="NZ_JACXSI010000008.1"/>
</dbReference>
<proteinExistence type="predicted"/>
<dbReference type="EMBL" id="JACXSI010000008">
    <property type="protein sequence ID" value="MBD3107571.1"/>
    <property type="molecule type" value="Genomic_DNA"/>
</dbReference>
<sequence length="213" mass="23159">MRLEMEALLELKEGDVYFVNVEKEEQSKVKEAINHFNAKDGNVTMDMHTGREICNRLVPFCISVTAPFSACGLHPKSVEFGFDACCVKCVIEPCILEGASVNNPCDPKGPPITGCEVAVNRVRAVGAIRAFLTLGSEPKCGSGVINAVNDETFCVNNVICFTCDDNPCPDFCDTKAVFTSYKLSNNSCGNKQLTVTGFFVLPRCESDCHPKKG</sequence>
<reference evidence="1" key="1">
    <citation type="submission" date="2020-09" db="EMBL/GenBank/DDBJ databases">
        <title>Bacillus faecalis sp. nov., a moderately halophilic bacterium isolated from cow faeces.</title>
        <authorList>
            <person name="Jiang L."/>
            <person name="Lee J."/>
        </authorList>
    </citation>
    <scope>NUCLEOTIDE SEQUENCE</scope>
    <source>
        <strain evidence="1">AGMB 02131</strain>
    </source>
</reference>
<organism evidence="1 2">
    <name type="scientific">Peribacillus faecalis</name>
    <dbReference type="NCBI Taxonomy" id="2772559"/>
    <lineage>
        <taxon>Bacteria</taxon>
        <taxon>Bacillati</taxon>
        <taxon>Bacillota</taxon>
        <taxon>Bacilli</taxon>
        <taxon>Bacillales</taxon>
        <taxon>Bacillaceae</taxon>
        <taxon>Peribacillus</taxon>
    </lineage>
</organism>
<evidence type="ECO:0000313" key="1">
    <source>
        <dbReference type="EMBL" id="MBD3107571.1"/>
    </source>
</evidence>
<dbReference type="Proteomes" id="UP000602076">
    <property type="component" value="Unassembled WGS sequence"/>
</dbReference>
<accession>A0A927HAL3</accession>
<dbReference type="AlphaFoldDB" id="A0A927HAL3"/>
<evidence type="ECO:0000313" key="2">
    <source>
        <dbReference type="Proteomes" id="UP000602076"/>
    </source>
</evidence>